<dbReference type="GO" id="GO:0140359">
    <property type="term" value="F:ABC-type transporter activity"/>
    <property type="evidence" value="ECO:0007669"/>
    <property type="project" value="InterPro"/>
</dbReference>
<dbReference type="Proteomes" id="UP000663854">
    <property type="component" value="Unassembled WGS sequence"/>
</dbReference>
<name>A0A815X664_9BILA</name>
<dbReference type="InterPro" id="IPR003439">
    <property type="entry name" value="ABC_transporter-like_ATP-bd"/>
</dbReference>
<dbReference type="InterPro" id="IPR027417">
    <property type="entry name" value="P-loop_NTPase"/>
</dbReference>
<dbReference type="EMBL" id="CAJNOL010003187">
    <property type="protein sequence ID" value="CAF1550702.1"/>
    <property type="molecule type" value="Genomic_DNA"/>
</dbReference>
<protein>
    <recommendedName>
        <fullName evidence="11">ABC transporter domain-containing protein</fullName>
    </recommendedName>
</protein>
<keyword evidence="4 10" id="KW-0812">Transmembrane</keyword>
<feature type="transmembrane region" description="Helical" evidence="10">
    <location>
        <begin position="347"/>
        <end position="369"/>
    </location>
</feature>
<dbReference type="PROSITE" id="PS50893">
    <property type="entry name" value="ABC_TRANSPORTER_2"/>
    <property type="match status" value="1"/>
</dbReference>
<evidence type="ECO:0000256" key="2">
    <source>
        <dbReference type="ARBA" id="ARBA00008869"/>
    </source>
</evidence>
<keyword evidence="3" id="KW-0813">Transport</keyword>
<dbReference type="InterPro" id="IPR026082">
    <property type="entry name" value="ABCA"/>
</dbReference>
<dbReference type="SUPFAM" id="SSF52540">
    <property type="entry name" value="P-loop containing nucleoside triphosphate hydrolases"/>
    <property type="match status" value="1"/>
</dbReference>
<evidence type="ECO:0000259" key="11">
    <source>
        <dbReference type="PROSITE" id="PS50893"/>
    </source>
</evidence>
<keyword evidence="8 10" id="KW-1133">Transmembrane helix</keyword>
<organism evidence="13 14">
    <name type="scientific">Rotaria sordida</name>
    <dbReference type="NCBI Taxonomy" id="392033"/>
    <lineage>
        <taxon>Eukaryota</taxon>
        <taxon>Metazoa</taxon>
        <taxon>Spiralia</taxon>
        <taxon>Gnathifera</taxon>
        <taxon>Rotifera</taxon>
        <taxon>Eurotatoria</taxon>
        <taxon>Bdelloidea</taxon>
        <taxon>Philodinida</taxon>
        <taxon>Philodinidae</taxon>
        <taxon>Rotaria</taxon>
    </lineage>
</organism>
<sequence>MDSLEGPKRHAGCMKFLGEYWALLIKMLLLTKRKRGQTIAEFLLAYVFLALLLGMRYLLDRNYYQARQITPFRPHDSMLSNSTTANVTYYYPYSLCTDTIVRNAVDSLTQNVPGFTSNVQAISDPTLSSLSNSTLETIFAYIYFTNIDASCNNSALIPDQVQYTLRMQENGLTYYRAQQVKLSESDYLWKRSPEDYCQDNRTSLNYTTQFLGVQYFIDLSIIQYATNINQSISSIYMYHFGCPEVYLDQLHSGFNFFVPLFYSIIYVVTFILNVGYIVEERANKTKEYLRIFGLRTWVNNLVWLTRSMFIYFILTGVSTGLSKVVLQSSTGQWNSVSKAIFNYTHWTILWTVLFVYSIQVSTFAIFFGQFFKRTLLAKLIGLTIWILTFIDYYSRTPLAVRYILCLFPNIGLLFCLQVMEQYERRSSGMVTYGELYSNIFEYRLYIGLCLLLMLIYSILFMFLAIYLEHINPGEFGISQPWNYLFKKSYWKSSTVRPIGIENNNFSKINNNGISNENHWIELNSIENDKKPTMTINHLTKTFEKFQAVSDLSLNFYSGEVCTLLGHNGAGKTTTTFILVGMLKPTSGHVTIQGMDNQIHIEQVRHYLGFCPQYDILYNELSVQEHLELIGQMRHMEKQSIKESIETILNLIGLTNDRKTLSKNLSGGMKRRLSIGISLMNNPKVVILDEPTSGIDPYNRRLIWTIIRKLKLTGKCVLLTTHFLEEADVLSDRIAIMSRGRLQANGTPDFLKQQTDCEYRLLMDKQEQYSSDGITQFIQQHVGNIVLERESAAELVYGIKRGESKQIERLINALDQNKETIGINSYGLSMTTIEDVFLRLVEEENENEQTQHNTKRQLDDQIFRKQYQRIKGCHLFWTRVWALLIKRWHISRRQISLFLGFFLLSIIAEILFVSAVPTPREIQRSLSNNPRVVDAQVTLIPSIYNPQTIVAYANNNANDIQTRLINYLTSTGATIDNISDDNVFNYVRERYYQSADIFINKYQLSFAAYNNGTSLSPSLRMNAYFSTVNFHTMPTSLGVAATNLYQFYANSSSKSIVTINQPIITYPKSVSYLAEVISVIYCFEIFPISLFSFLNSVIATIFIGILLLPLITERISHSKDLQLLTNLKKRIYWFSNWIFDFSLCLILISLLTIIVKIGAVANPKSDAEVRVYQNSSVTGYFFLMFLMYTLASLPFAYVFSFIPNSSIMGFTNFFIINIIICIIDSVTNSFTAFVKNDTPSAGPTKAYTIVSIIRSIFAILLPTVNLKQALSNIQLHETIECISIYNSLIGTKLSVNDSLMSINRPGVGAQFIIFFVQIIFWWVILTVIESRRRIRQCCCCCGNDSSDATSKDEWDDS</sequence>
<feature type="transmembrane region" description="Helical" evidence="10">
    <location>
        <begin position="444"/>
        <end position="467"/>
    </location>
</feature>
<dbReference type="PANTHER" id="PTHR19229">
    <property type="entry name" value="ATP-BINDING CASSETTE TRANSPORTER SUBFAMILY A ABCA"/>
    <property type="match status" value="1"/>
</dbReference>
<dbReference type="SMART" id="SM00382">
    <property type="entry name" value="AAA"/>
    <property type="match status" value="1"/>
</dbReference>
<dbReference type="PANTHER" id="PTHR19229:SF36">
    <property type="entry name" value="ATP-BINDING CASSETTE SUB-FAMILY A MEMBER 2"/>
    <property type="match status" value="1"/>
</dbReference>
<evidence type="ECO:0000256" key="7">
    <source>
        <dbReference type="ARBA" id="ARBA00022840"/>
    </source>
</evidence>
<feature type="transmembrane region" description="Helical" evidence="10">
    <location>
        <begin position="1306"/>
        <end position="1327"/>
    </location>
</feature>
<proteinExistence type="inferred from homology"/>
<keyword evidence="6" id="KW-0547">Nucleotide-binding</keyword>
<dbReference type="Gene3D" id="3.40.50.300">
    <property type="entry name" value="P-loop containing nucleotide triphosphate hydrolases"/>
    <property type="match status" value="1"/>
</dbReference>
<evidence type="ECO:0000256" key="10">
    <source>
        <dbReference type="SAM" id="Phobius"/>
    </source>
</evidence>
<evidence type="ECO:0000256" key="1">
    <source>
        <dbReference type="ARBA" id="ARBA00004141"/>
    </source>
</evidence>
<comment type="similarity">
    <text evidence="2">Belongs to the ABC transporter superfamily. ABCA family.</text>
</comment>
<dbReference type="InterPro" id="IPR013525">
    <property type="entry name" value="ABC2_TM"/>
</dbReference>
<feature type="transmembrane region" description="Helical" evidence="10">
    <location>
        <begin position="375"/>
        <end position="393"/>
    </location>
</feature>
<dbReference type="GO" id="GO:0016020">
    <property type="term" value="C:membrane"/>
    <property type="evidence" value="ECO:0007669"/>
    <property type="project" value="UniProtKB-SubCell"/>
</dbReference>
<feature type="domain" description="ABC transporter" evidence="11">
    <location>
        <begin position="533"/>
        <end position="763"/>
    </location>
</feature>
<keyword evidence="7" id="KW-0067">ATP-binding</keyword>
<feature type="non-terminal residue" evidence="13">
    <location>
        <position position="1"/>
    </location>
</feature>
<dbReference type="InterPro" id="IPR017871">
    <property type="entry name" value="ABC_transporter-like_CS"/>
</dbReference>
<dbReference type="EMBL" id="CAJNOH010002083">
    <property type="protein sequence ID" value="CAF1271223.1"/>
    <property type="molecule type" value="Genomic_DNA"/>
</dbReference>
<dbReference type="GO" id="GO:0005319">
    <property type="term" value="F:lipid transporter activity"/>
    <property type="evidence" value="ECO:0007669"/>
    <property type="project" value="TreeGrafter"/>
</dbReference>
<keyword evidence="5" id="KW-0677">Repeat</keyword>
<evidence type="ECO:0000313" key="14">
    <source>
        <dbReference type="Proteomes" id="UP000663870"/>
    </source>
</evidence>
<dbReference type="Pfam" id="PF12698">
    <property type="entry name" value="ABC2_membrane_3"/>
    <property type="match status" value="1"/>
</dbReference>
<feature type="transmembrane region" description="Helical" evidence="10">
    <location>
        <begin position="894"/>
        <end position="915"/>
    </location>
</feature>
<feature type="transmembrane region" description="Helical" evidence="10">
    <location>
        <begin position="1213"/>
        <end position="1233"/>
    </location>
</feature>
<feature type="transmembrane region" description="Helical" evidence="10">
    <location>
        <begin position="400"/>
        <end position="419"/>
    </location>
</feature>
<evidence type="ECO:0000313" key="13">
    <source>
        <dbReference type="EMBL" id="CAF1550702.1"/>
    </source>
</evidence>
<evidence type="ECO:0000256" key="8">
    <source>
        <dbReference type="ARBA" id="ARBA00022989"/>
    </source>
</evidence>
<feature type="transmembrane region" description="Helical" evidence="10">
    <location>
        <begin position="1089"/>
        <end position="1110"/>
    </location>
</feature>
<evidence type="ECO:0000256" key="5">
    <source>
        <dbReference type="ARBA" id="ARBA00022737"/>
    </source>
</evidence>
<accession>A0A815X664</accession>
<evidence type="ECO:0000256" key="9">
    <source>
        <dbReference type="ARBA" id="ARBA00023136"/>
    </source>
</evidence>
<feature type="transmembrane region" description="Helical" evidence="10">
    <location>
        <begin position="1130"/>
        <end position="1158"/>
    </location>
</feature>
<evidence type="ECO:0000256" key="6">
    <source>
        <dbReference type="ARBA" id="ARBA00022741"/>
    </source>
</evidence>
<comment type="subcellular location">
    <subcellularLocation>
        <location evidence="1">Membrane</location>
        <topology evidence="1">Multi-pass membrane protein</topology>
    </subcellularLocation>
</comment>
<dbReference type="GO" id="GO:0005524">
    <property type="term" value="F:ATP binding"/>
    <property type="evidence" value="ECO:0007669"/>
    <property type="project" value="UniProtKB-KW"/>
</dbReference>
<feature type="transmembrane region" description="Helical" evidence="10">
    <location>
        <begin position="256"/>
        <end position="278"/>
    </location>
</feature>
<dbReference type="Proteomes" id="UP000663870">
    <property type="component" value="Unassembled WGS sequence"/>
</dbReference>
<reference evidence="13" key="1">
    <citation type="submission" date="2021-02" db="EMBL/GenBank/DDBJ databases">
        <authorList>
            <person name="Nowell W R."/>
        </authorList>
    </citation>
    <scope>NUCLEOTIDE SEQUENCE</scope>
</reference>
<keyword evidence="9 10" id="KW-0472">Membrane</keyword>
<dbReference type="PROSITE" id="PS00211">
    <property type="entry name" value="ABC_TRANSPORTER_1"/>
    <property type="match status" value="1"/>
</dbReference>
<feature type="transmembrane region" description="Helical" evidence="10">
    <location>
        <begin position="1178"/>
        <end position="1201"/>
    </location>
</feature>
<keyword evidence="14" id="KW-1185">Reference proteome</keyword>
<feature type="transmembrane region" description="Helical" evidence="10">
    <location>
        <begin position="1245"/>
        <end position="1265"/>
    </location>
</feature>
<evidence type="ECO:0000313" key="12">
    <source>
        <dbReference type="EMBL" id="CAF1271223.1"/>
    </source>
</evidence>
<feature type="transmembrane region" description="Helical" evidence="10">
    <location>
        <begin position="42"/>
        <end position="59"/>
    </location>
</feature>
<dbReference type="GO" id="GO:0016887">
    <property type="term" value="F:ATP hydrolysis activity"/>
    <property type="evidence" value="ECO:0007669"/>
    <property type="project" value="InterPro"/>
</dbReference>
<dbReference type="FunFam" id="3.40.50.300:FF:001253">
    <property type="entry name" value="ATP-binding cassette protein subfamily A, member 10"/>
    <property type="match status" value="1"/>
</dbReference>
<dbReference type="CDD" id="cd03263">
    <property type="entry name" value="ABC_subfamily_A"/>
    <property type="match status" value="1"/>
</dbReference>
<feature type="transmembrane region" description="Helical" evidence="10">
    <location>
        <begin position="308"/>
        <end position="326"/>
    </location>
</feature>
<comment type="caution">
    <text evidence="13">The sequence shown here is derived from an EMBL/GenBank/DDBJ whole genome shotgun (WGS) entry which is preliminary data.</text>
</comment>
<gene>
    <name evidence="13" type="ORF">JXQ802_LOCUS43617</name>
    <name evidence="12" type="ORF">PYM288_LOCUS28390</name>
</gene>
<dbReference type="Pfam" id="PF00005">
    <property type="entry name" value="ABC_tran"/>
    <property type="match status" value="1"/>
</dbReference>
<evidence type="ECO:0000256" key="3">
    <source>
        <dbReference type="ARBA" id="ARBA00022448"/>
    </source>
</evidence>
<dbReference type="InterPro" id="IPR003593">
    <property type="entry name" value="AAA+_ATPase"/>
</dbReference>
<evidence type="ECO:0000256" key="4">
    <source>
        <dbReference type="ARBA" id="ARBA00022692"/>
    </source>
</evidence>